<comment type="caution">
    <text evidence="1">The sequence shown here is derived from an EMBL/GenBank/DDBJ whole genome shotgun (WGS) entry which is preliminary data.</text>
</comment>
<protein>
    <submittedName>
        <fullName evidence="1">16133_t:CDS:1</fullName>
    </submittedName>
</protein>
<reference evidence="1" key="1">
    <citation type="submission" date="2021-06" db="EMBL/GenBank/DDBJ databases">
        <authorList>
            <person name="Kallberg Y."/>
            <person name="Tangrot J."/>
            <person name="Rosling A."/>
        </authorList>
    </citation>
    <scope>NUCLEOTIDE SEQUENCE</scope>
    <source>
        <strain evidence="1">28 12/20/2015</strain>
    </source>
</reference>
<name>A0ACA9QYG1_9GLOM</name>
<proteinExistence type="predicted"/>
<keyword evidence="2" id="KW-1185">Reference proteome</keyword>
<gene>
    <name evidence="1" type="ORF">SPELUC_LOCUS15681</name>
</gene>
<evidence type="ECO:0000313" key="2">
    <source>
        <dbReference type="Proteomes" id="UP000789366"/>
    </source>
</evidence>
<feature type="non-terminal residue" evidence="1">
    <location>
        <position position="1"/>
    </location>
</feature>
<dbReference type="EMBL" id="CAJVPW010053134">
    <property type="protein sequence ID" value="CAG8769488.1"/>
    <property type="molecule type" value="Genomic_DNA"/>
</dbReference>
<sequence>KELENKLYTALKSKTKVNNLSEKLQNKYSKQKLHTYVLELIDETKQLKIENNNFTSENIYNDLSLAKSKTENVTKSKKIKIT</sequence>
<dbReference type="Proteomes" id="UP000789366">
    <property type="component" value="Unassembled WGS sequence"/>
</dbReference>
<accession>A0ACA9QYG1</accession>
<organism evidence="1 2">
    <name type="scientific">Cetraspora pellucida</name>
    <dbReference type="NCBI Taxonomy" id="1433469"/>
    <lineage>
        <taxon>Eukaryota</taxon>
        <taxon>Fungi</taxon>
        <taxon>Fungi incertae sedis</taxon>
        <taxon>Mucoromycota</taxon>
        <taxon>Glomeromycotina</taxon>
        <taxon>Glomeromycetes</taxon>
        <taxon>Diversisporales</taxon>
        <taxon>Gigasporaceae</taxon>
        <taxon>Cetraspora</taxon>
    </lineage>
</organism>
<evidence type="ECO:0000313" key="1">
    <source>
        <dbReference type="EMBL" id="CAG8769488.1"/>
    </source>
</evidence>